<name>A0A3Q3NKC3_9LABR</name>
<protein>
    <submittedName>
        <fullName evidence="2">Uncharacterized protein</fullName>
    </submittedName>
</protein>
<sequence>VFFTLKDYKRLLFITYLQKSSRNLSTTLQIKGFLTCTHTELYFDLCSQVIFIRPRCNLATCLITNLGSDLQRGDEKTGGDTKDPLGFGKK</sequence>
<dbReference type="Proteomes" id="UP000261660">
    <property type="component" value="Unplaced"/>
</dbReference>
<reference evidence="2" key="1">
    <citation type="submission" date="2025-08" db="UniProtKB">
        <authorList>
            <consortium name="Ensembl"/>
        </authorList>
    </citation>
    <scope>IDENTIFICATION</scope>
</reference>
<evidence type="ECO:0000313" key="2">
    <source>
        <dbReference type="Ensembl" id="ENSLBEP00000035305.1"/>
    </source>
</evidence>
<feature type="region of interest" description="Disordered" evidence="1">
    <location>
        <begin position="69"/>
        <end position="90"/>
    </location>
</feature>
<feature type="compositionally biased region" description="Basic and acidic residues" evidence="1">
    <location>
        <begin position="71"/>
        <end position="83"/>
    </location>
</feature>
<evidence type="ECO:0000256" key="1">
    <source>
        <dbReference type="SAM" id="MobiDB-lite"/>
    </source>
</evidence>
<reference evidence="2" key="2">
    <citation type="submission" date="2025-09" db="UniProtKB">
        <authorList>
            <consortium name="Ensembl"/>
        </authorList>
    </citation>
    <scope>IDENTIFICATION</scope>
</reference>
<keyword evidence="3" id="KW-1185">Reference proteome</keyword>
<organism evidence="2 3">
    <name type="scientific">Labrus bergylta</name>
    <name type="common">ballan wrasse</name>
    <dbReference type="NCBI Taxonomy" id="56723"/>
    <lineage>
        <taxon>Eukaryota</taxon>
        <taxon>Metazoa</taxon>
        <taxon>Chordata</taxon>
        <taxon>Craniata</taxon>
        <taxon>Vertebrata</taxon>
        <taxon>Euteleostomi</taxon>
        <taxon>Actinopterygii</taxon>
        <taxon>Neopterygii</taxon>
        <taxon>Teleostei</taxon>
        <taxon>Neoteleostei</taxon>
        <taxon>Acanthomorphata</taxon>
        <taxon>Eupercaria</taxon>
        <taxon>Labriformes</taxon>
        <taxon>Labridae</taxon>
        <taxon>Labrus</taxon>
    </lineage>
</organism>
<dbReference type="Ensembl" id="ENSLBET00000036803.1">
    <property type="protein sequence ID" value="ENSLBEP00000035305.1"/>
    <property type="gene ID" value="ENSLBEG00000026504.1"/>
</dbReference>
<evidence type="ECO:0000313" key="3">
    <source>
        <dbReference type="Proteomes" id="UP000261660"/>
    </source>
</evidence>
<dbReference type="InParanoid" id="A0A3Q3NKC3"/>
<accession>A0A3Q3NKC3</accession>
<proteinExistence type="predicted"/>
<dbReference type="AlphaFoldDB" id="A0A3Q3NKC3"/>